<feature type="domain" description="Amidase" evidence="1">
    <location>
        <begin position="84"/>
        <end position="133"/>
    </location>
</feature>
<dbReference type="SUPFAM" id="SSF75304">
    <property type="entry name" value="Amidase signature (AS) enzymes"/>
    <property type="match status" value="1"/>
</dbReference>
<dbReference type="InterPro" id="IPR023631">
    <property type="entry name" value="Amidase_dom"/>
</dbReference>
<keyword evidence="3" id="KW-1185">Reference proteome</keyword>
<gene>
    <name evidence="2" type="ORF">BU23DRAFT_548883</name>
</gene>
<dbReference type="Pfam" id="PF01425">
    <property type="entry name" value="Amidase"/>
    <property type="match status" value="1"/>
</dbReference>
<evidence type="ECO:0000313" key="2">
    <source>
        <dbReference type="EMBL" id="KAF1979677.1"/>
    </source>
</evidence>
<sequence length="218" mass="23954">MLGLNLATRTSFATILPLDPGDTINAATLRLQIAQIAEVDDVSHERFLEGLIFQGGAQDEVELEVKLSDFPPEWGLKLTCIATGSVRIPALRNGCFGLQPSTGLAPTEGVVSVYLGSDTPGLLGSDLSRFEQFVWNWYGESIDHRPITSPKIVIPTDFFGDITGVQRKVIELFVVDLKETLATKAERRSLSETWKDTAQDESTIARLSSRRRTGEYGI</sequence>
<dbReference type="OrthoDB" id="5423360at2759"/>
<name>A0A6A5W2J1_9PLEO</name>
<dbReference type="Gene3D" id="3.90.1300.10">
    <property type="entry name" value="Amidase signature (AS) domain"/>
    <property type="match status" value="1"/>
</dbReference>
<reference evidence="2" key="1">
    <citation type="journal article" date="2020" name="Stud. Mycol.">
        <title>101 Dothideomycetes genomes: a test case for predicting lifestyles and emergence of pathogens.</title>
        <authorList>
            <person name="Haridas S."/>
            <person name="Albert R."/>
            <person name="Binder M."/>
            <person name="Bloem J."/>
            <person name="Labutti K."/>
            <person name="Salamov A."/>
            <person name="Andreopoulos B."/>
            <person name="Baker S."/>
            <person name="Barry K."/>
            <person name="Bills G."/>
            <person name="Bluhm B."/>
            <person name="Cannon C."/>
            <person name="Castanera R."/>
            <person name="Culley D."/>
            <person name="Daum C."/>
            <person name="Ezra D."/>
            <person name="Gonzalez J."/>
            <person name="Henrissat B."/>
            <person name="Kuo A."/>
            <person name="Liang C."/>
            <person name="Lipzen A."/>
            <person name="Lutzoni F."/>
            <person name="Magnuson J."/>
            <person name="Mondo S."/>
            <person name="Nolan M."/>
            <person name="Ohm R."/>
            <person name="Pangilinan J."/>
            <person name="Park H.-J."/>
            <person name="Ramirez L."/>
            <person name="Alfaro M."/>
            <person name="Sun H."/>
            <person name="Tritt A."/>
            <person name="Yoshinaga Y."/>
            <person name="Zwiers L.-H."/>
            <person name="Turgeon B."/>
            <person name="Goodwin S."/>
            <person name="Spatafora J."/>
            <person name="Crous P."/>
            <person name="Grigoriev I."/>
        </authorList>
    </citation>
    <scope>NUCLEOTIDE SEQUENCE</scope>
    <source>
        <strain evidence="2">CBS 107.79</strain>
    </source>
</reference>
<evidence type="ECO:0000313" key="3">
    <source>
        <dbReference type="Proteomes" id="UP000800036"/>
    </source>
</evidence>
<accession>A0A6A5W2J1</accession>
<organism evidence="2 3">
    <name type="scientific">Bimuria novae-zelandiae CBS 107.79</name>
    <dbReference type="NCBI Taxonomy" id="1447943"/>
    <lineage>
        <taxon>Eukaryota</taxon>
        <taxon>Fungi</taxon>
        <taxon>Dikarya</taxon>
        <taxon>Ascomycota</taxon>
        <taxon>Pezizomycotina</taxon>
        <taxon>Dothideomycetes</taxon>
        <taxon>Pleosporomycetidae</taxon>
        <taxon>Pleosporales</taxon>
        <taxon>Massarineae</taxon>
        <taxon>Didymosphaeriaceae</taxon>
        <taxon>Bimuria</taxon>
    </lineage>
</organism>
<protein>
    <recommendedName>
        <fullName evidence="1">Amidase domain-containing protein</fullName>
    </recommendedName>
</protein>
<dbReference type="Proteomes" id="UP000800036">
    <property type="component" value="Unassembled WGS sequence"/>
</dbReference>
<dbReference type="InterPro" id="IPR036928">
    <property type="entry name" value="AS_sf"/>
</dbReference>
<dbReference type="EMBL" id="ML976657">
    <property type="protein sequence ID" value="KAF1979677.1"/>
    <property type="molecule type" value="Genomic_DNA"/>
</dbReference>
<dbReference type="AlphaFoldDB" id="A0A6A5W2J1"/>
<evidence type="ECO:0000259" key="1">
    <source>
        <dbReference type="Pfam" id="PF01425"/>
    </source>
</evidence>
<proteinExistence type="predicted"/>